<dbReference type="Pfam" id="PF08445">
    <property type="entry name" value="FR47"/>
    <property type="match status" value="1"/>
</dbReference>
<evidence type="ECO:0000259" key="1">
    <source>
        <dbReference type="PROSITE" id="PS51186"/>
    </source>
</evidence>
<dbReference type="PROSITE" id="PS51186">
    <property type="entry name" value="GNAT"/>
    <property type="match status" value="1"/>
</dbReference>
<dbReference type="EMBL" id="RJKN01000009">
    <property type="protein sequence ID" value="ROP26847.1"/>
    <property type="molecule type" value="Genomic_DNA"/>
</dbReference>
<dbReference type="InParanoid" id="A0A3N1G9E0"/>
<name>A0A3N1G9E0_9ACTN</name>
<accession>A0A3N1G9E0</accession>
<dbReference type="InterPro" id="IPR013653">
    <property type="entry name" value="GCN5-like_dom"/>
</dbReference>
<dbReference type="GO" id="GO:0016747">
    <property type="term" value="F:acyltransferase activity, transferring groups other than amino-acyl groups"/>
    <property type="evidence" value="ECO:0007669"/>
    <property type="project" value="InterPro"/>
</dbReference>
<comment type="caution">
    <text evidence="2">The sequence shown here is derived from an EMBL/GenBank/DDBJ whole genome shotgun (WGS) entry which is preliminary data.</text>
</comment>
<dbReference type="AlphaFoldDB" id="A0A3N1G9E0"/>
<organism evidence="2 3">
    <name type="scientific">Pseudokineococcus lusitanus</name>
    <dbReference type="NCBI Taxonomy" id="763993"/>
    <lineage>
        <taxon>Bacteria</taxon>
        <taxon>Bacillati</taxon>
        <taxon>Actinomycetota</taxon>
        <taxon>Actinomycetes</taxon>
        <taxon>Kineosporiales</taxon>
        <taxon>Kineosporiaceae</taxon>
        <taxon>Pseudokineococcus</taxon>
    </lineage>
</organism>
<reference evidence="2 3" key="1">
    <citation type="journal article" date="2015" name="Stand. Genomic Sci.">
        <title>Genomic Encyclopedia of Bacterial and Archaeal Type Strains, Phase III: the genomes of soil and plant-associated and newly described type strains.</title>
        <authorList>
            <person name="Whitman W.B."/>
            <person name="Woyke T."/>
            <person name="Klenk H.P."/>
            <person name="Zhou Y."/>
            <person name="Lilburn T.G."/>
            <person name="Beck B.J."/>
            <person name="De Vos P."/>
            <person name="Vandamme P."/>
            <person name="Eisen J.A."/>
            <person name="Garrity G."/>
            <person name="Hugenholtz P."/>
            <person name="Kyrpides N.C."/>
        </authorList>
    </citation>
    <scope>NUCLEOTIDE SEQUENCE [LARGE SCALE GENOMIC DNA]</scope>
    <source>
        <strain evidence="2 3">CECT 7306</strain>
    </source>
</reference>
<evidence type="ECO:0000313" key="3">
    <source>
        <dbReference type="Proteomes" id="UP000276232"/>
    </source>
</evidence>
<gene>
    <name evidence="2" type="ORF">EDC03_3084</name>
</gene>
<feature type="domain" description="N-acetyltransferase" evidence="1">
    <location>
        <begin position="164"/>
        <end position="252"/>
    </location>
</feature>
<dbReference type="SUPFAM" id="SSF55729">
    <property type="entry name" value="Acyl-CoA N-acyltransferases (Nat)"/>
    <property type="match status" value="1"/>
</dbReference>
<protein>
    <submittedName>
        <fullName evidence="2">FR47-like protein</fullName>
    </submittedName>
</protein>
<evidence type="ECO:0000313" key="2">
    <source>
        <dbReference type="EMBL" id="ROP26847.1"/>
    </source>
</evidence>
<dbReference type="InterPro" id="IPR000182">
    <property type="entry name" value="GNAT_dom"/>
</dbReference>
<proteinExistence type="predicted"/>
<dbReference type="OrthoDB" id="5143160at2"/>
<dbReference type="Proteomes" id="UP000276232">
    <property type="component" value="Unassembled WGS sequence"/>
</dbReference>
<dbReference type="RefSeq" id="WP_123381150.1">
    <property type="nucleotide sequence ID" value="NZ_RJKN01000009.1"/>
</dbReference>
<keyword evidence="3" id="KW-1185">Reference proteome</keyword>
<dbReference type="Gene3D" id="3.40.630.30">
    <property type="match status" value="1"/>
</dbReference>
<dbReference type="InterPro" id="IPR016181">
    <property type="entry name" value="Acyl_CoA_acyltransferase"/>
</dbReference>
<sequence>MLRPTLPDDPFLRWHLSPDAVHATWVRGGATGVLADRRRGRSLVVVGDPGDAADLVAEVLEEAAPQVTTLVRGTLDVLRERAPGVAARLVGGDDWDFFWTGAAPPEPVPGEEDVARLAVGGASGCGADDAAVGALLAVASDRPSARPGDAHAGRWWGVRGTCGLLACVAATTEDGGPAPHLAALATHPRHRGRGLGGAVTAAATRDLLATHPVVTLGMYADNVRARRVYERLGWRCSHRFSSRLVRGARRAPVPGSPRPA</sequence>